<dbReference type="CDD" id="cd01189">
    <property type="entry name" value="INT_ICEBs1_C_like"/>
    <property type="match status" value="1"/>
</dbReference>
<evidence type="ECO:0000259" key="7">
    <source>
        <dbReference type="PROSITE" id="PS51900"/>
    </source>
</evidence>
<keyword evidence="4" id="KW-0233">DNA recombination</keyword>
<dbReference type="GO" id="GO:0015074">
    <property type="term" value="P:DNA integration"/>
    <property type="evidence" value="ECO:0007669"/>
    <property type="project" value="UniProtKB-KW"/>
</dbReference>
<keyword evidence="2" id="KW-0229">DNA integration</keyword>
<evidence type="ECO:0000256" key="1">
    <source>
        <dbReference type="ARBA" id="ARBA00008857"/>
    </source>
</evidence>
<accession>A0A2D2DIN0</accession>
<keyword evidence="9" id="KW-1185">Reference proteome</keyword>
<dbReference type="PANTHER" id="PTHR30349:SF64">
    <property type="entry name" value="PROPHAGE INTEGRASE INTD-RELATED"/>
    <property type="match status" value="1"/>
</dbReference>
<sequence length="404" mass="45362">MGGTGKPVGNKRPPRGVSIREHKNVKSLQIAFMFKGVQCREGLRLEPTAANIKYAEGLRAEINRKIISESFKYSDYFPESPRAVMFGHVVTKKTVGDLLRAHMLGYEHAAANGQMSPSTRDGYRKIIDGHLLPQFGQIEVRLLAPAPVREWVGALGVTAKTARNILSVLRSVLDDAVNDELIDQNPLNKIALKKLLTRTAKKSVYVVDPFDELEVRAILAASTGEARNLFQFAFWAGLRTSELIGLEWGDIDWIHGQVRVQRAVVAKTEKGTKTDAGTRDVLMLPLARAALQAQKEHTFLAGGRVFHNPRTGAPWETDAQIRKTCWTAILKKAGVRYRNPYQTRHTYASRMLSAGENPWWVAKQMGHVDVEMVFRHYGKWMPNKDSGQYKPVNDWNPDTVRIAK</sequence>
<keyword evidence="3 5" id="KW-0238">DNA-binding</keyword>
<dbReference type="RefSeq" id="WP_099874803.1">
    <property type="nucleotide sequence ID" value="NZ_CP024608.1"/>
</dbReference>
<dbReference type="Gene3D" id="1.10.150.130">
    <property type="match status" value="1"/>
</dbReference>
<feature type="domain" description="Core-binding (CB)" evidence="7">
    <location>
        <begin position="103"/>
        <end position="177"/>
    </location>
</feature>
<dbReference type="InterPro" id="IPR022000">
    <property type="entry name" value="Min27-like_integrase_DNA_bind"/>
</dbReference>
<dbReference type="KEGG" id="mass:CR152_10055"/>
<dbReference type="OrthoDB" id="5391994at2"/>
<dbReference type="Proteomes" id="UP000229897">
    <property type="component" value="Chromosome"/>
</dbReference>
<dbReference type="GO" id="GO:0003677">
    <property type="term" value="F:DNA binding"/>
    <property type="evidence" value="ECO:0007669"/>
    <property type="project" value="UniProtKB-UniRule"/>
</dbReference>
<dbReference type="InterPro" id="IPR044068">
    <property type="entry name" value="CB"/>
</dbReference>
<dbReference type="InterPro" id="IPR002104">
    <property type="entry name" value="Integrase_catalytic"/>
</dbReference>
<evidence type="ECO:0000256" key="2">
    <source>
        <dbReference type="ARBA" id="ARBA00022908"/>
    </source>
</evidence>
<dbReference type="EMBL" id="CP024608">
    <property type="protein sequence ID" value="ATQ74827.1"/>
    <property type="molecule type" value="Genomic_DNA"/>
</dbReference>
<comment type="similarity">
    <text evidence="1">Belongs to the 'phage' integrase family.</text>
</comment>
<reference evidence="8" key="1">
    <citation type="submission" date="2017-10" db="EMBL/GenBank/DDBJ databases">
        <title>Massilia psychrophilum sp. nov., a novel purple-pigmented bacterium isolated from Tianshan glacier, Xinjiang Municipality, China.</title>
        <authorList>
            <person name="Wang H."/>
        </authorList>
    </citation>
    <scope>NUCLEOTIDE SEQUENCE [LARGE SCALE GENOMIC DNA]</scope>
    <source>
        <strain evidence="8">B2</strain>
    </source>
</reference>
<organism evidence="8 9">
    <name type="scientific">Massilia violaceinigra</name>
    <dbReference type="NCBI Taxonomy" id="2045208"/>
    <lineage>
        <taxon>Bacteria</taxon>
        <taxon>Pseudomonadati</taxon>
        <taxon>Pseudomonadota</taxon>
        <taxon>Betaproteobacteria</taxon>
        <taxon>Burkholderiales</taxon>
        <taxon>Oxalobacteraceae</taxon>
        <taxon>Telluria group</taxon>
        <taxon>Massilia</taxon>
    </lineage>
</organism>
<dbReference type="PROSITE" id="PS51900">
    <property type="entry name" value="CB"/>
    <property type="match status" value="1"/>
</dbReference>
<evidence type="ECO:0000256" key="3">
    <source>
        <dbReference type="ARBA" id="ARBA00023125"/>
    </source>
</evidence>
<dbReference type="InterPro" id="IPR013762">
    <property type="entry name" value="Integrase-like_cat_sf"/>
</dbReference>
<dbReference type="SUPFAM" id="SSF56349">
    <property type="entry name" value="DNA breaking-rejoining enzymes"/>
    <property type="match status" value="1"/>
</dbReference>
<dbReference type="InterPro" id="IPR050090">
    <property type="entry name" value="Tyrosine_recombinase_XerCD"/>
</dbReference>
<dbReference type="Pfam" id="PF14659">
    <property type="entry name" value="Phage_int_SAM_3"/>
    <property type="match status" value="1"/>
</dbReference>
<dbReference type="Pfam" id="PF00589">
    <property type="entry name" value="Phage_integrase"/>
    <property type="match status" value="1"/>
</dbReference>
<evidence type="ECO:0000256" key="4">
    <source>
        <dbReference type="ARBA" id="ARBA00023172"/>
    </source>
</evidence>
<evidence type="ECO:0000313" key="8">
    <source>
        <dbReference type="EMBL" id="ATQ74827.1"/>
    </source>
</evidence>
<dbReference type="PANTHER" id="PTHR30349">
    <property type="entry name" value="PHAGE INTEGRASE-RELATED"/>
    <property type="match status" value="1"/>
</dbReference>
<gene>
    <name evidence="8" type="ORF">CR152_10055</name>
</gene>
<evidence type="ECO:0000256" key="5">
    <source>
        <dbReference type="PROSITE-ProRule" id="PRU01248"/>
    </source>
</evidence>
<dbReference type="AlphaFoldDB" id="A0A2D2DIN0"/>
<evidence type="ECO:0000259" key="6">
    <source>
        <dbReference type="PROSITE" id="PS51898"/>
    </source>
</evidence>
<proteinExistence type="inferred from homology"/>
<dbReference type="InterPro" id="IPR011010">
    <property type="entry name" value="DNA_brk_join_enz"/>
</dbReference>
<dbReference type="Pfam" id="PF12167">
    <property type="entry name" value="Arm-DNA-bind_2"/>
    <property type="match status" value="1"/>
</dbReference>
<name>A0A2D2DIN0_9BURK</name>
<protein>
    <submittedName>
        <fullName evidence="8">Site-specific integrase</fullName>
    </submittedName>
</protein>
<evidence type="ECO:0000313" key="9">
    <source>
        <dbReference type="Proteomes" id="UP000229897"/>
    </source>
</evidence>
<dbReference type="PROSITE" id="PS51898">
    <property type="entry name" value="TYR_RECOMBINASE"/>
    <property type="match status" value="1"/>
</dbReference>
<dbReference type="InterPro" id="IPR010998">
    <property type="entry name" value="Integrase_recombinase_N"/>
</dbReference>
<dbReference type="GO" id="GO:0006310">
    <property type="term" value="P:DNA recombination"/>
    <property type="evidence" value="ECO:0007669"/>
    <property type="project" value="UniProtKB-KW"/>
</dbReference>
<feature type="domain" description="Tyr recombinase" evidence="6">
    <location>
        <begin position="205"/>
        <end position="390"/>
    </location>
</feature>
<dbReference type="Gene3D" id="1.10.443.10">
    <property type="entry name" value="Intergrase catalytic core"/>
    <property type="match status" value="1"/>
</dbReference>
<dbReference type="InterPro" id="IPR004107">
    <property type="entry name" value="Integrase_SAM-like_N"/>
</dbReference>